<keyword evidence="2 4" id="KW-0689">Ribosomal protein</keyword>
<dbReference type="PDB" id="8P60">
    <property type="method" value="EM"/>
    <property type="resolution" value="14.30 A"/>
    <property type="chains" value="KOO/LOO=1-104"/>
</dbReference>
<dbReference type="EMDB" id="EMD-17457"/>
<dbReference type="SUPFAM" id="SSF57829">
    <property type="entry name" value="Zn-binding ribosomal proteins"/>
    <property type="match status" value="1"/>
</dbReference>
<dbReference type="InterPro" id="IPR011332">
    <property type="entry name" value="Ribosomal_zn-bd"/>
</dbReference>
<feature type="binding site" evidence="8 9">
    <location>
        <position position="15"/>
    </location>
    <ligand>
        <name>Zn(2+)</name>
        <dbReference type="ChEBI" id="CHEBI:29105"/>
    </ligand>
</feature>
<name>S7XL20_SPRLO</name>
<dbReference type="InterPro" id="IPR000552">
    <property type="entry name" value="Ribosomal_eL44"/>
</dbReference>
<comment type="caution">
    <text evidence="6">The sequence shown here is derived from an EMBL/GenBank/DDBJ whole genome shotgun (WGS) entry which is preliminary data.</text>
</comment>
<dbReference type="OrthoDB" id="2967263at2759"/>
<protein>
    <submittedName>
        <fullName evidence="6">60S ribosomal protein L44</fullName>
    </submittedName>
</protein>
<reference evidence="7" key="1">
    <citation type="journal article" date="2013" name="PLoS Genet.">
        <title>The genome of Spraguea lophii and the basis of host-microsporidian interactions.</title>
        <authorList>
            <person name="Campbell S.E."/>
            <person name="Williams T.A."/>
            <person name="Yousuf A."/>
            <person name="Soanes D.M."/>
            <person name="Paszkiewicz K.H."/>
            <person name="Williams B.A.P."/>
        </authorList>
    </citation>
    <scope>NUCLEOTIDE SEQUENCE [LARGE SCALE GENOMIC DNA]</scope>
    <source>
        <strain evidence="7">42_110</strain>
    </source>
</reference>
<dbReference type="STRING" id="1358809.S7XL20"/>
<dbReference type="HOGENOM" id="CLU_114645_2_1_1"/>
<dbReference type="PDB" id="7QCA">
    <property type="method" value="EM"/>
    <property type="resolution" value="2.79 A"/>
    <property type="chains" value="LOO=1-104"/>
</dbReference>
<dbReference type="FunFam" id="3.10.450.80:FF:000001">
    <property type="entry name" value="60S ribosomal protein L44"/>
    <property type="match status" value="1"/>
</dbReference>
<accession>S7XL20</accession>
<dbReference type="Gene3D" id="3.10.450.80">
    <property type="match status" value="1"/>
</dbReference>
<organism evidence="6 7">
    <name type="scientific">Spraguea lophii (strain 42_110)</name>
    <name type="common">Microsporidian parasite</name>
    <dbReference type="NCBI Taxonomy" id="1358809"/>
    <lineage>
        <taxon>Eukaryota</taxon>
        <taxon>Fungi</taxon>
        <taxon>Fungi incertae sedis</taxon>
        <taxon>Microsporidia</taxon>
        <taxon>Spragueidae</taxon>
        <taxon>Spraguea</taxon>
    </lineage>
</organism>
<dbReference type="AlphaFoldDB" id="S7XL20"/>
<evidence type="ECO:0000256" key="1">
    <source>
        <dbReference type="ARBA" id="ARBA00009364"/>
    </source>
</evidence>
<feature type="region of interest" description="Disordered" evidence="5">
    <location>
        <begin position="28"/>
        <end position="59"/>
    </location>
</feature>
<evidence type="ECO:0000313" key="7">
    <source>
        <dbReference type="Proteomes" id="UP000014978"/>
    </source>
</evidence>
<evidence type="ECO:0000256" key="3">
    <source>
        <dbReference type="ARBA" id="ARBA00023274"/>
    </source>
</evidence>
<feature type="binding site" evidence="8 9">
    <location>
        <position position="12"/>
    </location>
    <ligand>
        <name>Zn(2+)</name>
        <dbReference type="ChEBI" id="CHEBI:29105"/>
    </ligand>
</feature>
<dbReference type="VEuPathDB" id="MicrosporidiaDB:SLOPH_74"/>
<comment type="similarity">
    <text evidence="1 4">Belongs to the eukaryotic ribosomal protein eL42 family.</text>
</comment>
<keyword evidence="7" id="KW-1185">Reference proteome</keyword>
<dbReference type="OMA" id="CKKHTIH"/>
<gene>
    <name evidence="6" type="ORF">SLOPH_74</name>
</gene>
<dbReference type="GO" id="GO:0003735">
    <property type="term" value="F:structural constituent of ribosome"/>
    <property type="evidence" value="ECO:0007669"/>
    <property type="project" value="InterPro"/>
</dbReference>
<feature type="compositionally biased region" description="Basic residues" evidence="5">
    <location>
        <begin position="36"/>
        <end position="47"/>
    </location>
</feature>
<dbReference type="PROSITE" id="PS01172">
    <property type="entry name" value="RIBOSOMAL_L44E"/>
    <property type="match status" value="1"/>
</dbReference>
<evidence type="ECO:0007829" key="9">
    <source>
        <dbReference type="PDB" id="8P5D"/>
    </source>
</evidence>
<sequence>MVNIPKTRRTYCIKCAYHTEFKVGLLKKGKDSPRKQGARRYARKQRGVHGQTKPILKRKAKTTKKVILKIECTKCKSSQLKVRGRAKHVEFGAEKKVKGEALIY</sequence>
<keyword evidence="8 9" id="KW-0862">Zinc</keyword>
<dbReference type="InterPro" id="IPR053708">
    <property type="entry name" value="Ribosomal_LSU_eL42"/>
</dbReference>
<dbReference type="GO" id="GO:0006412">
    <property type="term" value="P:translation"/>
    <property type="evidence" value="ECO:0007669"/>
    <property type="project" value="InterPro"/>
</dbReference>
<feature type="binding site" evidence="8 9">
    <location>
        <position position="72"/>
    </location>
    <ligand>
        <name>Zn(2+)</name>
        <dbReference type="ChEBI" id="CHEBI:29105"/>
    </ligand>
</feature>
<dbReference type="EMBL" id="ATCN01000137">
    <property type="protein sequence ID" value="EPR79729.1"/>
    <property type="molecule type" value="Genomic_DNA"/>
</dbReference>
<reference evidence="8 9" key="2">
    <citation type="journal article" date="2023" name="Nat. Microbiol.">
        <title>CryoEM reveals that ribosomes in microsporidian spores are locked in a dimeric hibernating state.</title>
        <authorList>
            <person name="McLaren M."/>
            <person name="Conners R."/>
            <person name="Isupov M.N."/>
            <person name="Gil-Diez P."/>
            <person name="Gambelli L."/>
            <person name="Gold V.A.M."/>
            <person name="Walter A."/>
            <person name="Connell S.R."/>
            <person name="Williams B."/>
            <person name="Daum B."/>
        </authorList>
    </citation>
    <scope>STRUCTURE BY ELECTRON MICROSCOPY (2.79 ANGSTROMS) IN COMPLEX WITH ZN(2+)</scope>
</reference>
<dbReference type="PANTHER" id="PTHR10369">
    <property type="entry name" value="60S RIBOSOMAL PROTEIN L36A/L44"/>
    <property type="match status" value="1"/>
</dbReference>
<keyword evidence="3 4" id="KW-0687">Ribonucleoprotein</keyword>
<dbReference type="Proteomes" id="UP000014978">
    <property type="component" value="Unassembled WGS sequence"/>
</dbReference>
<dbReference type="GO" id="GO:0005840">
    <property type="term" value="C:ribosome"/>
    <property type="evidence" value="ECO:0007669"/>
    <property type="project" value="UniProtKB-KW"/>
</dbReference>
<evidence type="ECO:0000313" key="6">
    <source>
        <dbReference type="EMBL" id="EPR79729.1"/>
    </source>
</evidence>
<evidence type="ECO:0000256" key="4">
    <source>
        <dbReference type="RuleBase" id="RU000666"/>
    </source>
</evidence>
<dbReference type="FunCoup" id="S7XL20">
    <property type="interactions" value="137"/>
</dbReference>
<dbReference type="InParanoid" id="S7XL20"/>
<dbReference type="PDB" id="8P5D">
    <property type="method" value="EM"/>
    <property type="resolution" value="10.80 A"/>
    <property type="chains" value="LOO=1-104"/>
</dbReference>
<evidence type="ECO:0000256" key="5">
    <source>
        <dbReference type="SAM" id="MobiDB-lite"/>
    </source>
</evidence>
<evidence type="ECO:0007829" key="8">
    <source>
        <dbReference type="PDB" id="7QCA"/>
    </source>
</evidence>
<evidence type="ECO:0000256" key="2">
    <source>
        <dbReference type="ARBA" id="ARBA00022980"/>
    </source>
</evidence>
<keyword evidence="8 9" id="KW-0479">Metal-binding</keyword>
<keyword evidence="8 9" id="KW-0002">3D-structure</keyword>
<dbReference type="EMDB" id="EMD-13892"/>
<dbReference type="Pfam" id="PF00935">
    <property type="entry name" value="Ribosomal_L44"/>
    <property type="match status" value="1"/>
</dbReference>
<feature type="binding site" evidence="8 9">
    <location>
        <position position="75"/>
    </location>
    <ligand>
        <name>Zn(2+)</name>
        <dbReference type="ChEBI" id="CHEBI:29105"/>
    </ligand>
</feature>
<dbReference type="GO" id="GO:1990904">
    <property type="term" value="C:ribonucleoprotein complex"/>
    <property type="evidence" value="ECO:0007669"/>
    <property type="project" value="UniProtKB-KW"/>
</dbReference>
<proteinExistence type="evidence at protein level"/>
<dbReference type="EMDB" id="EMD-17448"/>